<proteinExistence type="inferred from homology"/>
<organism evidence="10 11">
    <name type="scientific">Sphingobacterium wenxiniae</name>
    <dbReference type="NCBI Taxonomy" id="683125"/>
    <lineage>
        <taxon>Bacteria</taxon>
        <taxon>Pseudomonadati</taxon>
        <taxon>Bacteroidota</taxon>
        <taxon>Sphingobacteriia</taxon>
        <taxon>Sphingobacteriales</taxon>
        <taxon>Sphingobacteriaceae</taxon>
        <taxon>Sphingobacterium</taxon>
    </lineage>
</organism>
<dbReference type="Proteomes" id="UP000198785">
    <property type="component" value="Unassembled WGS sequence"/>
</dbReference>
<gene>
    <name evidence="8" type="primary">tilS</name>
    <name evidence="10" type="ORF">SAMN05660206_10312</name>
</gene>
<evidence type="ECO:0000256" key="3">
    <source>
        <dbReference type="ARBA" id="ARBA00022598"/>
    </source>
</evidence>
<dbReference type="OrthoDB" id="9807403at2"/>
<comment type="subcellular location">
    <subcellularLocation>
        <location evidence="1 8">Cytoplasm</location>
    </subcellularLocation>
</comment>
<name>A0A1I6R182_9SPHI</name>
<dbReference type="CDD" id="cd01992">
    <property type="entry name" value="TilS_N"/>
    <property type="match status" value="1"/>
</dbReference>
<feature type="domain" description="Lysidine-tRNA(Ile) synthetase C-terminal" evidence="9">
    <location>
        <begin position="369"/>
        <end position="442"/>
    </location>
</feature>
<dbReference type="PANTHER" id="PTHR43033">
    <property type="entry name" value="TRNA(ILE)-LYSIDINE SYNTHASE-RELATED"/>
    <property type="match status" value="1"/>
</dbReference>
<dbReference type="GO" id="GO:0005524">
    <property type="term" value="F:ATP binding"/>
    <property type="evidence" value="ECO:0007669"/>
    <property type="project" value="UniProtKB-UniRule"/>
</dbReference>
<dbReference type="EC" id="6.3.4.19" evidence="8"/>
<dbReference type="GO" id="GO:0005737">
    <property type="term" value="C:cytoplasm"/>
    <property type="evidence" value="ECO:0007669"/>
    <property type="project" value="UniProtKB-SubCell"/>
</dbReference>
<evidence type="ECO:0000259" key="9">
    <source>
        <dbReference type="SMART" id="SM00977"/>
    </source>
</evidence>
<dbReference type="InterPro" id="IPR012796">
    <property type="entry name" value="Lysidine-tRNA-synth_C"/>
</dbReference>
<evidence type="ECO:0000256" key="1">
    <source>
        <dbReference type="ARBA" id="ARBA00004496"/>
    </source>
</evidence>
<dbReference type="Pfam" id="PF01171">
    <property type="entry name" value="ATP_bind_3"/>
    <property type="match status" value="1"/>
</dbReference>
<sequence length="445" mass="51422">MDLLHRFKRYVEGTLQIKPTDTILLTVSGGKDSMLMAFLFKQLGYKGYVAHCNFQLRGEESDKDEQLVESYAEQLGFPLMKKRFDTESYARQEGISIQMAARDLRYAWFEELRQSNNISWIAVAQHRNDHLETVLLNLTRGTGLQGLQGILPKRGTIIRPLLFLTADEIAQFVLSESIPYRDDQSNFSTRYARNKIRLEIIPKFKEITADFETVLAENIVHFQESYQLLESFIEPIRTRIFDVKADGTMAINKNTLMPYLSDMPLLYALFRPYGFSKAVLGDLAAQKAKGVGTVFDSATHRLWVDRDKLFLQKRDKWRETDGQRKDIAETDTDIHLGEMTISCAVSTDLTIVRDKKVAKLDYDRLIFPLTLRYWEEADTFCPLGMQGKKKLSDFFIQQKVPVFKKKQIPILVNGNGDVLWIVNYQLDNRYKITESTKKVFTLVCN</sequence>
<evidence type="ECO:0000256" key="4">
    <source>
        <dbReference type="ARBA" id="ARBA00022694"/>
    </source>
</evidence>
<dbReference type="AlphaFoldDB" id="A0A1I6R182"/>
<keyword evidence="5 8" id="KW-0547">Nucleotide-binding</keyword>
<dbReference type="GO" id="GO:0006400">
    <property type="term" value="P:tRNA modification"/>
    <property type="evidence" value="ECO:0007669"/>
    <property type="project" value="UniProtKB-UniRule"/>
</dbReference>
<evidence type="ECO:0000256" key="6">
    <source>
        <dbReference type="ARBA" id="ARBA00022840"/>
    </source>
</evidence>
<keyword evidence="4 8" id="KW-0819">tRNA processing</keyword>
<accession>A0A1I6R182</accession>
<dbReference type="NCBIfam" id="TIGR02432">
    <property type="entry name" value="lysidine_TilS_N"/>
    <property type="match status" value="1"/>
</dbReference>
<dbReference type="InterPro" id="IPR011063">
    <property type="entry name" value="TilS/TtcA_N"/>
</dbReference>
<comment type="domain">
    <text evidence="8">The N-terminal region contains the highly conserved SGGXDS motif, predicted to be a P-loop motif involved in ATP binding.</text>
</comment>
<keyword evidence="3 8" id="KW-0436">Ligase</keyword>
<dbReference type="STRING" id="683125.SAMN05660206_10312"/>
<reference evidence="10 11" key="1">
    <citation type="submission" date="2016-10" db="EMBL/GenBank/DDBJ databases">
        <authorList>
            <person name="de Groot N.N."/>
        </authorList>
    </citation>
    <scope>NUCLEOTIDE SEQUENCE [LARGE SCALE GENOMIC DNA]</scope>
    <source>
        <strain evidence="10 11">DSM 22789</strain>
    </source>
</reference>
<comment type="catalytic activity">
    <reaction evidence="7 8">
        <text>cytidine(34) in tRNA(Ile2) + L-lysine + ATP = lysidine(34) in tRNA(Ile2) + AMP + diphosphate + H(+)</text>
        <dbReference type="Rhea" id="RHEA:43744"/>
        <dbReference type="Rhea" id="RHEA-COMP:10625"/>
        <dbReference type="Rhea" id="RHEA-COMP:10670"/>
        <dbReference type="ChEBI" id="CHEBI:15378"/>
        <dbReference type="ChEBI" id="CHEBI:30616"/>
        <dbReference type="ChEBI" id="CHEBI:32551"/>
        <dbReference type="ChEBI" id="CHEBI:33019"/>
        <dbReference type="ChEBI" id="CHEBI:82748"/>
        <dbReference type="ChEBI" id="CHEBI:83665"/>
        <dbReference type="ChEBI" id="CHEBI:456215"/>
        <dbReference type="EC" id="6.3.4.19"/>
    </reaction>
</comment>
<dbReference type="NCBIfam" id="TIGR02433">
    <property type="entry name" value="lysidine_TilS_C"/>
    <property type="match status" value="1"/>
</dbReference>
<dbReference type="Gene3D" id="3.40.50.620">
    <property type="entry name" value="HUPs"/>
    <property type="match status" value="1"/>
</dbReference>
<dbReference type="InterPro" id="IPR012795">
    <property type="entry name" value="tRNA_Ile_lys_synt_N"/>
</dbReference>
<comment type="function">
    <text evidence="8">Ligates lysine onto the cytidine present at position 34 of the AUA codon-specific tRNA(Ile) that contains the anticodon CAU, in an ATP-dependent manner. Cytidine is converted to lysidine, thus changing the amino acid specificity of the tRNA from methionine to isoleucine.</text>
</comment>
<dbReference type="RefSeq" id="WP_093364095.1">
    <property type="nucleotide sequence ID" value="NZ_FOZZ01000003.1"/>
</dbReference>
<evidence type="ECO:0000256" key="7">
    <source>
        <dbReference type="ARBA" id="ARBA00048539"/>
    </source>
</evidence>
<dbReference type="SUPFAM" id="SSF52402">
    <property type="entry name" value="Adenine nucleotide alpha hydrolases-like"/>
    <property type="match status" value="1"/>
</dbReference>
<comment type="similarity">
    <text evidence="8">Belongs to the tRNA(Ile)-lysidine synthase family.</text>
</comment>
<dbReference type="EMBL" id="FOZZ01000003">
    <property type="protein sequence ID" value="SFS58425.1"/>
    <property type="molecule type" value="Genomic_DNA"/>
</dbReference>
<dbReference type="HAMAP" id="MF_01161">
    <property type="entry name" value="tRNA_Ile_lys_synt"/>
    <property type="match status" value="1"/>
</dbReference>
<feature type="binding site" evidence="8">
    <location>
        <begin position="28"/>
        <end position="33"/>
    </location>
    <ligand>
        <name>ATP</name>
        <dbReference type="ChEBI" id="CHEBI:30616"/>
    </ligand>
</feature>
<dbReference type="GO" id="GO:0032267">
    <property type="term" value="F:tRNA(Ile)-lysidine synthase activity"/>
    <property type="evidence" value="ECO:0007669"/>
    <property type="project" value="UniProtKB-EC"/>
</dbReference>
<protein>
    <recommendedName>
        <fullName evidence="8">tRNA(Ile)-lysidine synthase</fullName>
        <ecNumber evidence="8">6.3.4.19</ecNumber>
    </recommendedName>
    <alternativeName>
        <fullName evidence="8">tRNA(Ile)-2-lysyl-cytidine synthase</fullName>
    </alternativeName>
    <alternativeName>
        <fullName evidence="8">tRNA(Ile)-lysidine synthetase</fullName>
    </alternativeName>
</protein>
<dbReference type="InterPro" id="IPR012094">
    <property type="entry name" value="tRNA_Ile_lys_synt"/>
</dbReference>
<dbReference type="SMART" id="SM00977">
    <property type="entry name" value="TilS_C"/>
    <property type="match status" value="1"/>
</dbReference>
<evidence type="ECO:0000313" key="11">
    <source>
        <dbReference type="Proteomes" id="UP000198785"/>
    </source>
</evidence>
<evidence type="ECO:0000256" key="8">
    <source>
        <dbReference type="HAMAP-Rule" id="MF_01161"/>
    </source>
</evidence>
<keyword evidence="11" id="KW-1185">Reference proteome</keyword>
<evidence type="ECO:0000256" key="5">
    <source>
        <dbReference type="ARBA" id="ARBA00022741"/>
    </source>
</evidence>
<keyword evidence="6 8" id="KW-0067">ATP-binding</keyword>
<dbReference type="PANTHER" id="PTHR43033:SF1">
    <property type="entry name" value="TRNA(ILE)-LYSIDINE SYNTHASE-RELATED"/>
    <property type="match status" value="1"/>
</dbReference>
<dbReference type="InterPro" id="IPR014729">
    <property type="entry name" value="Rossmann-like_a/b/a_fold"/>
</dbReference>
<evidence type="ECO:0000256" key="2">
    <source>
        <dbReference type="ARBA" id="ARBA00022490"/>
    </source>
</evidence>
<dbReference type="Pfam" id="PF11734">
    <property type="entry name" value="TilS_C"/>
    <property type="match status" value="1"/>
</dbReference>
<dbReference type="SUPFAM" id="SSF56037">
    <property type="entry name" value="PheT/TilS domain"/>
    <property type="match status" value="1"/>
</dbReference>
<keyword evidence="2 8" id="KW-0963">Cytoplasm</keyword>
<evidence type="ECO:0000313" key="10">
    <source>
        <dbReference type="EMBL" id="SFS58425.1"/>
    </source>
</evidence>